<dbReference type="Proteomes" id="UP000015350">
    <property type="component" value="Unassembled WGS sequence"/>
</dbReference>
<dbReference type="OrthoDB" id="8265436at2"/>
<feature type="domain" description="O-antigen ligase-related" evidence="6">
    <location>
        <begin position="217"/>
        <end position="363"/>
    </location>
</feature>
<comment type="caution">
    <text evidence="7">The sequence shown here is derived from an EMBL/GenBank/DDBJ whole genome shotgun (WGS) entry which is preliminary data.</text>
</comment>
<keyword evidence="4 5" id="KW-0472">Membrane</keyword>
<reference evidence="7 8" key="1">
    <citation type="submission" date="2013-04" db="EMBL/GenBank/DDBJ databases">
        <authorList>
            <person name="Kuznetsov B."/>
            <person name="Ivanovsky R."/>
        </authorList>
    </citation>
    <scope>NUCLEOTIDE SEQUENCE [LARGE SCALE GENOMIC DNA]</scope>
    <source>
        <strain evidence="7 8">MGU-K5</strain>
    </source>
</reference>
<dbReference type="AlphaFoldDB" id="S9S8W2"/>
<feature type="transmembrane region" description="Helical" evidence="5">
    <location>
        <begin position="78"/>
        <end position="99"/>
    </location>
</feature>
<evidence type="ECO:0000256" key="4">
    <source>
        <dbReference type="ARBA" id="ARBA00023136"/>
    </source>
</evidence>
<evidence type="ECO:0000313" key="8">
    <source>
        <dbReference type="Proteomes" id="UP000015350"/>
    </source>
</evidence>
<dbReference type="GO" id="GO:0016020">
    <property type="term" value="C:membrane"/>
    <property type="evidence" value="ECO:0007669"/>
    <property type="project" value="UniProtKB-SubCell"/>
</dbReference>
<dbReference type="STRING" id="1316936.K678_15681"/>
<dbReference type="eggNOG" id="COG3307">
    <property type="taxonomic scope" value="Bacteria"/>
</dbReference>
<feature type="transmembrane region" description="Helical" evidence="5">
    <location>
        <begin position="351"/>
        <end position="370"/>
    </location>
</feature>
<accession>S9S8W2</accession>
<protein>
    <submittedName>
        <fullName evidence="7">O-antigen polymerase</fullName>
    </submittedName>
</protein>
<proteinExistence type="predicted"/>
<feature type="transmembrane region" description="Helical" evidence="5">
    <location>
        <begin position="217"/>
        <end position="247"/>
    </location>
</feature>
<dbReference type="EMBL" id="AQPH01000086">
    <property type="protein sequence ID" value="EPY00508.1"/>
    <property type="molecule type" value="Genomic_DNA"/>
</dbReference>
<feature type="transmembrane region" description="Helical" evidence="5">
    <location>
        <begin position="45"/>
        <end position="66"/>
    </location>
</feature>
<gene>
    <name evidence="7" type="ORF">K678_15681</name>
</gene>
<keyword evidence="2 5" id="KW-0812">Transmembrane</keyword>
<dbReference type="PANTHER" id="PTHR37422">
    <property type="entry name" value="TEICHURONIC ACID BIOSYNTHESIS PROTEIN TUAE"/>
    <property type="match status" value="1"/>
</dbReference>
<evidence type="ECO:0000259" key="6">
    <source>
        <dbReference type="Pfam" id="PF04932"/>
    </source>
</evidence>
<evidence type="ECO:0000256" key="1">
    <source>
        <dbReference type="ARBA" id="ARBA00004141"/>
    </source>
</evidence>
<name>S9S8W2_MAGFU</name>
<dbReference type="InterPro" id="IPR007016">
    <property type="entry name" value="O-antigen_ligase-rel_domated"/>
</dbReference>
<feature type="transmembrane region" description="Helical" evidence="5">
    <location>
        <begin position="187"/>
        <end position="205"/>
    </location>
</feature>
<evidence type="ECO:0000256" key="3">
    <source>
        <dbReference type="ARBA" id="ARBA00022989"/>
    </source>
</evidence>
<comment type="subcellular location">
    <subcellularLocation>
        <location evidence="1">Membrane</location>
        <topology evidence="1">Multi-pass membrane protein</topology>
    </subcellularLocation>
</comment>
<keyword evidence="3 5" id="KW-1133">Transmembrane helix</keyword>
<dbReference type="PANTHER" id="PTHR37422:SF13">
    <property type="entry name" value="LIPOPOLYSACCHARIDE BIOSYNTHESIS PROTEIN PA4999-RELATED"/>
    <property type="match status" value="1"/>
</dbReference>
<sequence>MMGRFRSVDSSGAMGSIWVGAPTVFLILFAVGLQSTFTPMLHGNYVRVAASDLILPLSLLFSFFLWWREGRVLPSRPLRHLAFWLFGLTAWLGVSLVIGYLRTGHLESWGLINKLIGFIWLIGYLVAGYTLTCQAGRRQVDIFFQVLMIGGWIVSFYSFVCCFSYAIGLSWPSDPMTRAVGFFENPNAYGCFVAVILIIETAFSAKGMLFSRRWHLFGMVLLAVALLLSGSRSAWLGVVGGLALLMWLKSVNLRQLSAVIALTALCLSPLYIQLPVPASELGVTPRLIYLQDDHILRKDSSVNHRVRLTQQALELWSSTPIMGAGLGAFLLQQKMARVDEPSTIHTSALWLLVETGIVGFLIFSCFFFIVPGRSC</sequence>
<feature type="transmembrane region" description="Helical" evidence="5">
    <location>
        <begin position="143"/>
        <end position="167"/>
    </location>
</feature>
<feature type="transmembrane region" description="Helical" evidence="5">
    <location>
        <begin position="111"/>
        <end position="131"/>
    </location>
</feature>
<dbReference type="RefSeq" id="WP_021133422.1">
    <property type="nucleotide sequence ID" value="NZ_AQPH01000086.1"/>
</dbReference>
<dbReference type="InterPro" id="IPR051533">
    <property type="entry name" value="WaaL-like"/>
</dbReference>
<evidence type="ECO:0000256" key="5">
    <source>
        <dbReference type="SAM" id="Phobius"/>
    </source>
</evidence>
<dbReference type="Pfam" id="PF04932">
    <property type="entry name" value="Wzy_C"/>
    <property type="match status" value="1"/>
</dbReference>
<feature type="transmembrane region" description="Helical" evidence="5">
    <location>
        <begin position="12"/>
        <end position="33"/>
    </location>
</feature>
<organism evidence="7 8">
    <name type="scientific">Magnetospirillum fulvum MGU-K5</name>
    <dbReference type="NCBI Taxonomy" id="1316936"/>
    <lineage>
        <taxon>Bacteria</taxon>
        <taxon>Pseudomonadati</taxon>
        <taxon>Pseudomonadota</taxon>
        <taxon>Alphaproteobacteria</taxon>
        <taxon>Rhodospirillales</taxon>
        <taxon>Rhodospirillaceae</taxon>
        <taxon>Magnetospirillum</taxon>
    </lineage>
</organism>
<evidence type="ECO:0000313" key="7">
    <source>
        <dbReference type="EMBL" id="EPY00508.1"/>
    </source>
</evidence>
<evidence type="ECO:0000256" key="2">
    <source>
        <dbReference type="ARBA" id="ARBA00022692"/>
    </source>
</evidence>